<reference evidence="3 4" key="1">
    <citation type="submission" date="2016-10" db="EMBL/GenBank/DDBJ databases">
        <authorList>
            <person name="de Groot N.N."/>
        </authorList>
    </citation>
    <scope>NUCLEOTIDE SEQUENCE [LARGE SCALE GENOMIC DNA]</scope>
    <source>
        <strain evidence="3 4">DSM 8423</strain>
    </source>
</reference>
<dbReference type="Gene3D" id="3.40.50.10610">
    <property type="entry name" value="ABC-type transport auxiliary lipoprotein component"/>
    <property type="match status" value="1"/>
</dbReference>
<dbReference type="STRING" id="43775.SAMN04489760_10511"/>
<dbReference type="SUPFAM" id="SSF159594">
    <property type="entry name" value="XCC0632-like"/>
    <property type="match status" value="1"/>
</dbReference>
<dbReference type="Pfam" id="PF03886">
    <property type="entry name" value="ABC_trans_aux"/>
    <property type="match status" value="1"/>
</dbReference>
<dbReference type="RefSeq" id="WP_093882551.1">
    <property type="nucleotide sequence ID" value="NZ_FOBS01000005.1"/>
</dbReference>
<feature type="chain" id="PRO_5011502826" description="ABC-type transport auxiliary lipoprotein component domain-containing protein" evidence="1">
    <location>
        <begin position="23"/>
        <end position="196"/>
    </location>
</feature>
<feature type="domain" description="ABC-type transport auxiliary lipoprotein component" evidence="2">
    <location>
        <begin position="28"/>
        <end position="185"/>
    </location>
</feature>
<protein>
    <recommendedName>
        <fullName evidence="2">ABC-type transport auxiliary lipoprotein component domain-containing protein</fullName>
    </recommendedName>
</protein>
<evidence type="ECO:0000259" key="2">
    <source>
        <dbReference type="Pfam" id="PF03886"/>
    </source>
</evidence>
<keyword evidence="4" id="KW-1185">Reference proteome</keyword>
<sequence>MNRLAILILCTFTALFAGCASTQPSKFYTLSPSAMPAGAASANLSISVGPVSIPASVDRPQILVRTGPNQVSLAEYDRWAAPLKSDIARVIADNLASMLGTPQVSVFPQSSAAEATYRAGIDVLRFESELGKGATLDVLWTVSSRTKGPSRSGRTTMTEPVQGDGYAELVAAHSRALGRLSGEIAATIREFEAQKP</sequence>
<gene>
    <name evidence="3" type="ORF">SAMN04489760_10511</name>
</gene>
<dbReference type="InterPro" id="IPR005586">
    <property type="entry name" value="ABC_trans_aux"/>
</dbReference>
<accession>A0A1H7VWZ0</accession>
<organism evidence="3 4">
    <name type="scientific">Syntrophus gentianae</name>
    <dbReference type="NCBI Taxonomy" id="43775"/>
    <lineage>
        <taxon>Bacteria</taxon>
        <taxon>Pseudomonadati</taxon>
        <taxon>Thermodesulfobacteriota</taxon>
        <taxon>Syntrophia</taxon>
        <taxon>Syntrophales</taxon>
        <taxon>Syntrophaceae</taxon>
        <taxon>Syntrophus</taxon>
    </lineage>
</organism>
<dbReference type="Proteomes" id="UP000198744">
    <property type="component" value="Unassembled WGS sequence"/>
</dbReference>
<keyword evidence="1" id="KW-0732">Signal</keyword>
<dbReference type="PROSITE" id="PS51257">
    <property type="entry name" value="PROKAR_LIPOPROTEIN"/>
    <property type="match status" value="1"/>
</dbReference>
<proteinExistence type="predicted"/>
<name>A0A1H7VWZ0_9BACT</name>
<dbReference type="OrthoDB" id="5372878at2"/>
<feature type="signal peptide" evidence="1">
    <location>
        <begin position="1"/>
        <end position="22"/>
    </location>
</feature>
<dbReference type="AlphaFoldDB" id="A0A1H7VWZ0"/>
<dbReference type="EMBL" id="FOBS01000005">
    <property type="protein sequence ID" value="SEM13700.1"/>
    <property type="molecule type" value="Genomic_DNA"/>
</dbReference>
<evidence type="ECO:0000313" key="4">
    <source>
        <dbReference type="Proteomes" id="UP000198744"/>
    </source>
</evidence>
<evidence type="ECO:0000256" key="1">
    <source>
        <dbReference type="SAM" id="SignalP"/>
    </source>
</evidence>
<evidence type="ECO:0000313" key="3">
    <source>
        <dbReference type="EMBL" id="SEM13700.1"/>
    </source>
</evidence>